<name>A0A8S5SX37_9CAUD</name>
<protein>
    <submittedName>
        <fullName evidence="1">Uncharacterized protein</fullName>
    </submittedName>
</protein>
<reference evidence="1" key="1">
    <citation type="journal article" date="2021" name="Proc. Natl. Acad. Sci. U.S.A.">
        <title>A Catalog of Tens of Thousands of Viruses from Human Metagenomes Reveals Hidden Associations with Chronic Diseases.</title>
        <authorList>
            <person name="Tisza M.J."/>
            <person name="Buck C.B."/>
        </authorList>
    </citation>
    <scope>NUCLEOTIDE SEQUENCE</scope>
    <source>
        <strain evidence="1">CtgFL11</strain>
    </source>
</reference>
<proteinExistence type="predicted"/>
<sequence>MTVREVIEATDRRKPNLYSREEKLRWLEEAEGMAWGALEAFHAVSGSFEGISMEDWPDKTLILPRAFTGLYYLWLEGSICYADQDFTLYNNAMSRFNTLWREFFAWCCRTIPQPGKSLRYL</sequence>
<dbReference type="EMBL" id="BK032692">
    <property type="protein sequence ID" value="DAF55464.1"/>
    <property type="molecule type" value="Genomic_DNA"/>
</dbReference>
<accession>A0A8S5SX37</accession>
<evidence type="ECO:0000313" key="1">
    <source>
        <dbReference type="EMBL" id="DAF55464.1"/>
    </source>
</evidence>
<organism evidence="1">
    <name type="scientific">Podoviridae sp. ctgFL11</name>
    <dbReference type="NCBI Taxonomy" id="2827744"/>
    <lineage>
        <taxon>Viruses</taxon>
        <taxon>Duplodnaviria</taxon>
        <taxon>Heunggongvirae</taxon>
        <taxon>Uroviricota</taxon>
        <taxon>Caudoviricetes</taxon>
    </lineage>
</organism>